<sequence>MWIIGLLAVCFLASGNMQVNAAEQDEVMQQSVNLTDVQKQTIQEIKDTYQVESQQKIEKELEKKKEAGGYTVKNMLIEKNPFGTNAQSLYVYFCTKDPVSVSYKVDAEDKKIGEFSANVWQEEEYQTEHEFQVVGLVPEMENKITFFMTREDGSTDKKEIVIEMGSVLGDEDVLLEKETEETESKPENGLYVVFGNEKSAPDFMYYYDNEGVLRGEIPLLGGRSQRLIFEDGFMYYSISDTKMVQMNRLGQITNIYDLGTYRLHHDYVFDENGNLLILATDSSKDSLEDIVLKLDVKSGAVTEVLDLGKIFPEYKAMCQRNEEGKLDWMQINSIQWAGDGALILSSRETSSIIKLVSIYDNPTVAYIIGEPQIWNGTPYENLVLKKDGEFTIQGGQSSVFYAKDKELEEGQYYLYLFNNDTGISKSRPDLDWGQIGILEEQKKEAKSYYYKYLVDENSGTFCLKESFELPVSEYGGSVQKTGENVVYASGDSGSFGEYDKDHQLIGGYQMDSETCIYRVYKYDFEGFYFTDDK</sequence>
<reference evidence="4" key="2">
    <citation type="submission" date="2020-02" db="EMBL/GenBank/DDBJ databases">
        <authorList>
            <person name="Littmann E."/>
            <person name="Sorbara M."/>
        </authorList>
    </citation>
    <scope>NUCLEOTIDE SEQUENCE</scope>
    <source>
        <strain evidence="4">MSK.17.11</strain>
        <strain evidence="3">MSK.17.38</strain>
    </source>
</reference>
<feature type="signal peptide" evidence="1">
    <location>
        <begin position="1"/>
        <end position="21"/>
    </location>
</feature>
<gene>
    <name evidence="4" type="ORF">G5A66_05585</name>
    <name evidence="3" type="ORF">G5A75_05605</name>
</gene>
<evidence type="ECO:0000259" key="2">
    <source>
        <dbReference type="Pfam" id="PF17425"/>
    </source>
</evidence>
<keyword evidence="5" id="KW-1185">Reference proteome</keyword>
<dbReference type="Proteomes" id="UP000528555">
    <property type="component" value="Unassembled WGS sequence"/>
</dbReference>
<evidence type="ECO:0000313" key="6">
    <source>
        <dbReference type="Proteomes" id="UP000701680"/>
    </source>
</evidence>
<keyword evidence="4" id="KW-0808">Transferase</keyword>
<feature type="chain" id="PRO_5033024614" evidence="1">
    <location>
        <begin position="22"/>
        <end position="533"/>
    </location>
</feature>
<dbReference type="RefSeq" id="WP_173814533.1">
    <property type="nucleotide sequence ID" value="NZ_JAAITX010000003.1"/>
</dbReference>
<dbReference type="InterPro" id="IPR011048">
    <property type="entry name" value="Haem_d1_sf"/>
</dbReference>
<name>A0A850HJJ1_9FIRM</name>
<dbReference type="InterPro" id="IPR038477">
    <property type="entry name" value="ASST_N_sf"/>
</dbReference>
<protein>
    <submittedName>
        <fullName evidence="4">Aryl-sulfate sulfotransferase</fullName>
    </submittedName>
</protein>
<dbReference type="GO" id="GO:0004062">
    <property type="term" value="F:aryl sulfotransferase activity"/>
    <property type="evidence" value="ECO:0007669"/>
    <property type="project" value="InterPro"/>
</dbReference>
<dbReference type="SUPFAM" id="SSF51004">
    <property type="entry name" value="C-terminal (heme d1) domain of cytochrome cd1-nitrite reductase"/>
    <property type="match status" value="1"/>
</dbReference>
<dbReference type="EMBL" id="JAAITX010000003">
    <property type="protein sequence ID" value="NVH58129.1"/>
    <property type="molecule type" value="Genomic_DNA"/>
</dbReference>
<accession>A0A850HJJ1</accession>
<dbReference type="InterPro" id="IPR010262">
    <property type="entry name" value="Arylsulfotransferase_bact"/>
</dbReference>
<dbReference type="Proteomes" id="UP000701680">
    <property type="component" value="Unassembled WGS sequence"/>
</dbReference>
<dbReference type="Gene3D" id="2.60.40.3100">
    <property type="entry name" value="Arylsulphate sulphotransferase monomer, N-terminal domain"/>
    <property type="match status" value="1"/>
</dbReference>
<keyword evidence="1" id="KW-0732">Signal</keyword>
<evidence type="ECO:0000313" key="5">
    <source>
        <dbReference type="Proteomes" id="UP000528555"/>
    </source>
</evidence>
<reference evidence="5 6" key="1">
    <citation type="journal article" date="2020" name="Cell Host Microbe">
        <title>Functional and Genomic Variation between Human-Derived Isolates of Lachnospiraceae Reveals Inter- and Intra-Species Diversity.</title>
        <authorList>
            <person name="Sorbara M.T."/>
            <person name="Littmann E.R."/>
            <person name="Fontana E."/>
            <person name="Moody T.U."/>
            <person name="Kohout C.E."/>
            <person name="Gjonbalaj M."/>
            <person name="Eaton V."/>
            <person name="Seok R."/>
            <person name="Leiner I.M."/>
            <person name="Pamer E.G."/>
        </authorList>
    </citation>
    <scope>NUCLEOTIDE SEQUENCE [LARGE SCALE GENOMIC DNA]</scope>
    <source>
        <strain evidence="4 5">MSK.17.11</strain>
        <strain evidence="3 6">MSK.17.38</strain>
    </source>
</reference>
<evidence type="ECO:0000313" key="3">
    <source>
        <dbReference type="EMBL" id="NSK14355.1"/>
    </source>
</evidence>
<evidence type="ECO:0000256" key="1">
    <source>
        <dbReference type="SAM" id="SignalP"/>
    </source>
</evidence>
<evidence type="ECO:0000313" key="4">
    <source>
        <dbReference type="EMBL" id="NVH58129.1"/>
    </source>
</evidence>
<feature type="domain" description="Arylsulfotransferase N-terminal" evidence="2">
    <location>
        <begin position="77"/>
        <end position="164"/>
    </location>
</feature>
<dbReference type="Pfam" id="PF17425">
    <property type="entry name" value="Arylsulfotran_N"/>
    <property type="match status" value="1"/>
</dbReference>
<proteinExistence type="predicted"/>
<dbReference type="InterPro" id="IPR035391">
    <property type="entry name" value="Arylsulfotran_N"/>
</dbReference>
<dbReference type="Pfam" id="PF05935">
    <property type="entry name" value="Arylsulfotrans"/>
    <property type="match status" value="1"/>
</dbReference>
<organism evidence="4 5">
    <name type="scientific">Dorea phocaeensis</name>
    <dbReference type="NCBI Taxonomy" id="2040291"/>
    <lineage>
        <taxon>Bacteria</taxon>
        <taxon>Bacillati</taxon>
        <taxon>Bacillota</taxon>
        <taxon>Clostridia</taxon>
        <taxon>Lachnospirales</taxon>
        <taxon>Lachnospiraceae</taxon>
        <taxon>Dorea</taxon>
    </lineage>
</organism>
<dbReference type="AlphaFoldDB" id="A0A850HJJ1"/>
<comment type="caution">
    <text evidence="4">The sequence shown here is derived from an EMBL/GenBank/DDBJ whole genome shotgun (WGS) entry which is preliminary data.</text>
</comment>
<dbReference type="EMBL" id="JAAIUO010000003">
    <property type="protein sequence ID" value="NSK14355.1"/>
    <property type="molecule type" value="Genomic_DNA"/>
</dbReference>